<dbReference type="Pfam" id="PF00117">
    <property type="entry name" value="GATase"/>
    <property type="match status" value="1"/>
</dbReference>
<dbReference type="InterPro" id="IPR029062">
    <property type="entry name" value="Class_I_gatase-like"/>
</dbReference>
<evidence type="ECO:0000313" key="2">
    <source>
        <dbReference type="EMBL" id="KKL69635.1"/>
    </source>
</evidence>
<sequence length="238" mass="27462">MTNNTIYKNDKKVIVLIDNFSLNFPNDRIERIKNIVRDNYEYVELKVIHYTNLDIGKLNDISGYILSGSNSNVSEFSSNNNLKKEYQEVVKLIQMENQQPILAICYGHQLTAYAFGGKVQRMSGNYNGSKIISVSLDKMDEIIPYGEILVNIQHLDYVKPNDPIIKKEFNITSVKEIDGYETIQYMQHVRRPIFSVQFHPETHLSLEKFADKSNKQKLANVVKVGEEIIKNFISFCIS</sequence>
<dbReference type="InterPro" id="IPR044992">
    <property type="entry name" value="ChyE-like"/>
</dbReference>
<dbReference type="SUPFAM" id="SSF52317">
    <property type="entry name" value="Class I glutamine amidotransferase-like"/>
    <property type="match status" value="1"/>
</dbReference>
<protein>
    <recommendedName>
        <fullName evidence="1">Glutamine amidotransferase domain-containing protein</fullName>
    </recommendedName>
</protein>
<dbReference type="PANTHER" id="PTHR42695">
    <property type="entry name" value="GLUTAMINE AMIDOTRANSFERASE YLR126C-RELATED"/>
    <property type="match status" value="1"/>
</dbReference>
<dbReference type="AlphaFoldDB" id="A0A0F9GJN9"/>
<organism evidence="2">
    <name type="scientific">marine sediment metagenome</name>
    <dbReference type="NCBI Taxonomy" id="412755"/>
    <lineage>
        <taxon>unclassified sequences</taxon>
        <taxon>metagenomes</taxon>
        <taxon>ecological metagenomes</taxon>
    </lineage>
</organism>
<accession>A0A0F9GJN9</accession>
<comment type="caution">
    <text evidence="2">The sequence shown here is derived from an EMBL/GenBank/DDBJ whole genome shotgun (WGS) entry which is preliminary data.</text>
</comment>
<feature type="domain" description="Glutamine amidotransferase" evidence="1">
    <location>
        <begin position="35"/>
        <end position="207"/>
    </location>
</feature>
<evidence type="ECO:0000259" key="1">
    <source>
        <dbReference type="Pfam" id="PF00117"/>
    </source>
</evidence>
<proteinExistence type="predicted"/>
<dbReference type="PANTHER" id="PTHR42695:SF5">
    <property type="entry name" value="GLUTAMINE AMIDOTRANSFERASE YLR126C-RELATED"/>
    <property type="match status" value="1"/>
</dbReference>
<dbReference type="GO" id="GO:0005829">
    <property type="term" value="C:cytosol"/>
    <property type="evidence" value="ECO:0007669"/>
    <property type="project" value="TreeGrafter"/>
</dbReference>
<dbReference type="Gene3D" id="3.40.50.880">
    <property type="match status" value="1"/>
</dbReference>
<dbReference type="PROSITE" id="PS51273">
    <property type="entry name" value="GATASE_TYPE_1"/>
    <property type="match status" value="1"/>
</dbReference>
<dbReference type="EMBL" id="LAZR01026150">
    <property type="protein sequence ID" value="KKL69635.1"/>
    <property type="molecule type" value="Genomic_DNA"/>
</dbReference>
<gene>
    <name evidence="2" type="ORF">LCGC14_2112940</name>
</gene>
<name>A0A0F9GJN9_9ZZZZ</name>
<dbReference type="InterPro" id="IPR017926">
    <property type="entry name" value="GATASE"/>
</dbReference>
<reference evidence="2" key="1">
    <citation type="journal article" date="2015" name="Nature">
        <title>Complex archaea that bridge the gap between prokaryotes and eukaryotes.</title>
        <authorList>
            <person name="Spang A."/>
            <person name="Saw J.H."/>
            <person name="Jorgensen S.L."/>
            <person name="Zaremba-Niedzwiedzka K."/>
            <person name="Martijn J."/>
            <person name="Lind A.E."/>
            <person name="van Eijk R."/>
            <person name="Schleper C."/>
            <person name="Guy L."/>
            <person name="Ettema T.J."/>
        </authorList>
    </citation>
    <scope>NUCLEOTIDE SEQUENCE</scope>
</reference>